<evidence type="ECO:0000313" key="2">
    <source>
        <dbReference type="Proteomes" id="UP000324897"/>
    </source>
</evidence>
<keyword evidence="2" id="KW-1185">Reference proteome</keyword>
<gene>
    <name evidence="1" type="ORF">EJB05_46869</name>
</gene>
<organism evidence="1 2">
    <name type="scientific">Eragrostis curvula</name>
    <name type="common">weeping love grass</name>
    <dbReference type="NCBI Taxonomy" id="38414"/>
    <lineage>
        <taxon>Eukaryota</taxon>
        <taxon>Viridiplantae</taxon>
        <taxon>Streptophyta</taxon>
        <taxon>Embryophyta</taxon>
        <taxon>Tracheophyta</taxon>
        <taxon>Spermatophyta</taxon>
        <taxon>Magnoliopsida</taxon>
        <taxon>Liliopsida</taxon>
        <taxon>Poales</taxon>
        <taxon>Poaceae</taxon>
        <taxon>PACMAD clade</taxon>
        <taxon>Chloridoideae</taxon>
        <taxon>Eragrostideae</taxon>
        <taxon>Eragrostidinae</taxon>
        <taxon>Eragrostis</taxon>
    </lineage>
</organism>
<accession>A0A5J9T6D9</accession>
<evidence type="ECO:0000313" key="1">
    <source>
        <dbReference type="EMBL" id="TVU06834.1"/>
    </source>
</evidence>
<dbReference type="Proteomes" id="UP000324897">
    <property type="component" value="Unassembled WGS sequence"/>
</dbReference>
<name>A0A5J9T6D9_9POAL</name>
<dbReference type="EMBL" id="RWGY01000045">
    <property type="protein sequence ID" value="TVU06834.1"/>
    <property type="molecule type" value="Genomic_DNA"/>
</dbReference>
<dbReference type="InterPro" id="IPR007658">
    <property type="entry name" value="DUF594"/>
</dbReference>
<reference evidence="1 2" key="1">
    <citation type="journal article" date="2019" name="Sci. Rep.">
        <title>A high-quality genome of Eragrostis curvula grass provides insights into Poaceae evolution and supports new strategies to enhance forage quality.</title>
        <authorList>
            <person name="Carballo J."/>
            <person name="Santos B.A.C.M."/>
            <person name="Zappacosta D."/>
            <person name="Garbus I."/>
            <person name="Selva J.P."/>
            <person name="Gallo C.A."/>
            <person name="Diaz A."/>
            <person name="Albertini E."/>
            <person name="Caccamo M."/>
            <person name="Echenique V."/>
        </authorList>
    </citation>
    <scope>NUCLEOTIDE SEQUENCE [LARGE SCALE GENOMIC DNA]</scope>
    <source>
        <strain evidence="2">cv. Victoria</strain>
        <tissue evidence="1">Leaf</tissue>
    </source>
</reference>
<comment type="caution">
    <text evidence="1">The sequence shown here is derived from an EMBL/GenBank/DDBJ whole genome shotgun (WGS) entry which is preliminary data.</text>
</comment>
<dbReference type="Pfam" id="PF04578">
    <property type="entry name" value="DUF594"/>
    <property type="match status" value="1"/>
</dbReference>
<proteinExistence type="predicted"/>
<dbReference type="AlphaFoldDB" id="A0A5J9T6D9"/>
<dbReference type="Gramene" id="TVU06834">
    <property type="protein sequence ID" value="TVU06834"/>
    <property type="gene ID" value="EJB05_46869"/>
</dbReference>
<sequence>MAYPRSWNLCHMLQELFHHEGPNCSRIPQREKLADRLFISYKDVQELIQRGDTQDPWLKPFRDSGDMCAVLLAKELIDLGRSDTLELIFGVWVEMMFYAADHRSRDSHGRQLSNGGVSSLPSCGFSCTTGCTSHDTTNSLRCYRVGTLPMSQISMCDPHAPRNTMEIFVLEATENFRGNMEIFVVIGIHNNTKALLNRPSVCLCVLVMLHFDVVPIVQEQSGLIEDESAGFISFII</sequence>
<protein>
    <submittedName>
        <fullName evidence="1">Uncharacterized protein</fullName>
    </submittedName>
</protein>